<sequence length="46" mass="5156">MGIIGPGRPQTLETISKMECRILVQPIVFKADKAMESSNDDNDHRL</sequence>
<keyword evidence="2" id="KW-1185">Reference proteome</keyword>
<accession>A0A1C3W7W1</accession>
<name>A0A1C3W7W1_9HYPH</name>
<dbReference type="AlphaFoldDB" id="A0A1C3W7W1"/>
<protein>
    <submittedName>
        <fullName evidence="1">Uncharacterized protein</fullName>
    </submittedName>
</protein>
<evidence type="ECO:0000313" key="2">
    <source>
        <dbReference type="Proteomes" id="UP000199101"/>
    </source>
</evidence>
<evidence type="ECO:0000313" key="1">
    <source>
        <dbReference type="EMBL" id="SCB35971.1"/>
    </source>
</evidence>
<gene>
    <name evidence="1" type="ORF">GA0061103_5001</name>
</gene>
<reference evidence="2" key="1">
    <citation type="submission" date="2016-08" db="EMBL/GenBank/DDBJ databases">
        <authorList>
            <person name="Varghese N."/>
            <person name="Submissions Spin"/>
        </authorList>
    </citation>
    <scope>NUCLEOTIDE SEQUENCE [LARGE SCALE GENOMIC DNA]</scope>
    <source>
        <strain evidence="2">HAMBI 2975</strain>
    </source>
</reference>
<organism evidence="1 2">
    <name type="scientific">Rhizobium multihospitium</name>
    <dbReference type="NCBI Taxonomy" id="410764"/>
    <lineage>
        <taxon>Bacteria</taxon>
        <taxon>Pseudomonadati</taxon>
        <taxon>Pseudomonadota</taxon>
        <taxon>Alphaproteobacteria</taxon>
        <taxon>Hyphomicrobiales</taxon>
        <taxon>Rhizobiaceae</taxon>
        <taxon>Rhizobium/Agrobacterium group</taxon>
        <taxon>Rhizobium</taxon>
    </lineage>
</organism>
<dbReference type="EMBL" id="FMAG01000004">
    <property type="protein sequence ID" value="SCB35971.1"/>
    <property type="molecule type" value="Genomic_DNA"/>
</dbReference>
<dbReference type="Proteomes" id="UP000199101">
    <property type="component" value="Unassembled WGS sequence"/>
</dbReference>
<proteinExistence type="predicted"/>